<dbReference type="EMBL" id="JAAAMJ010000053">
    <property type="protein sequence ID" value="NDV89500.1"/>
    <property type="molecule type" value="Genomic_DNA"/>
</dbReference>
<sequence>MIASSSPADAVSEDERQIAWVLAHPGMSDWLKDALKSAADRDPVHLLNDLEILGLLLRRKSQAIIDEQLRQSPSPPS</sequence>
<organism evidence="1 2">
    <name type="scientific">Aurantimonas aggregata</name>
    <dbReference type="NCBI Taxonomy" id="2047720"/>
    <lineage>
        <taxon>Bacteria</taxon>
        <taxon>Pseudomonadati</taxon>
        <taxon>Pseudomonadota</taxon>
        <taxon>Alphaproteobacteria</taxon>
        <taxon>Hyphomicrobiales</taxon>
        <taxon>Aurantimonadaceae</taxon>
        <taxon>Aurantimonas</taxon>
    </lineage>
</organism>
<accession>A0A6L9MPL9</accession>
<comment type="caution">
    <text evidence="1">The sequence shown here is derived from an EMBL/GenBank/DDBJ whole genome shotgun (WGS) entry which is preliminary data.</text>
</comment>
<keyword evidence="2" id="KW-1185">Reference proteome</keyword>
<dbReference type="RefSeq" id="WP_163046344.1">
    <property type="nucleotide sequence ID" value="NZ_JAAAMJ010000053.1"/>
</dbReference>
<gene>
    <name evidence="1" type="ORF">GTW51_22935</name>
</gene>
<name>A0A6L9MPL9_9HYPH</name>
<reference evidence="1 2" key="1">
    <citation type="submission" date="2020-01" db="EMBL/GenBank/DDBJ databases">
        <title>Genomes of bacteria type strains.</title>
        <authorList>
            <person name="Chen J."/>
            <person name="Zhu S."/>
            <person name="Chen J."/>
        </authorList>
    </citation>
    <scope>NUCLEOTIDE SEQUENCE [LARGE SCALE GENOMIC DNA]</scope>
    <source>
        <strain evidence="1 2">KCTC 52919</strain>
    </source>
</reference>
<dbReference type="Proteomes" id="UP000476332">
    <property type="component" value="Unassembled WGS sequence"/>
</dbReference>
<proteinExistence type="predicted"/>
<protein>
    <submittedName>
        <fullName evidence="1">Uncharacterized protein</fullName>
    </submittedName>
</protein>
<evidence type="ECO:0000313" key="1">
    <source>
        <dbReference type="EMBL" id="NDV89500.1"/>
    </source>
</evidence>
<dbReference type="AlphaFoldDB" id="A0A6L9MPL9"/>
<evidence type="ECO:0000313" key="2">
    <source>
        <dbReference type="Proteomes" id="UP000476332"/>
    </source>
</evidence>